<keyword evidence="11" id="KW-0206">Cytoskeleton</keyword>
<keyword evidence="7" id="KW-0159">Chromosome partition</keyword>
<feature type="region of interest" description="Disordered" evidence="16">
    <location>
        <begin position="167"/>
        <end position="188"/>
    </location>
</feature>
<dbReference type="PRINTS" id="PR00380">
    <property type="entry name" value="KINESINHEAVY"/>
</dbReference>
<dbReference type="Pfam" id="PF00225">
    <property type="entry name" value="Kinesin"/>
    <property type="match status" value="1"/>
</dbReference>
<keyword evidence="9" id="KW-0175">Coiled coil</keyword>
<dbReference type="PANTHER" id="PTHR47971:SF8">
    <property type="entry name" value="KINESIN-LIKE PROTEIN"/>
    <property type="match status" value="1"/>
</dbReference>
<organism evidence="18 19">
    <name type="scientific">Trichuris suis</name>
    <name type="common">pig whipworm</name>
    <dbReference type="NCBI Taxonomy" id="68888"/>
    <lineage>
        <taxon>Eukaryota</taxon>
        <taxon>Metazoa</taxon>
        <taxon>Ecdysozoa</taxon>
        <taxon>Nematoda</taxon>
        <taxon>Enoplea</taxon>
        <taxon>Dorylaimia</taxon>
        <taxon>Trichinellida</taxon>
        <taxon>Trichuridae</taxon>
        <taxon>Trichuris</taxon>
    </lineage>
</organism>
<dbReference type="GO" id="GO:0007018">
    <property type="term" value="P:microtubule-based movement"/>
    <property type="evidence" value="ECO:0007669"/>
    <property type="project" value="InterPro"/>
</dbReference>
<keyword evidence="3" id="KW-0132">Cell division</keyword>
<evidence type="ECO:0000256" key="15">
    <source>
        <dbReference type="RuleBase" id="RU000394"/>
    </source>
</evidence>
<evidence type="ECO:0000256" key="13">
    <source>
        <dbReference type="ARBA" id="ARBA00061030"/>
    </source>
</evidence>
<reference evidence="18 19" key="1">
    <citation type="journal article" date="2014" name="Nat. Genet.">
        <title>Genome and transcriptome of the porcine whipworm Trichuris suis.</title>
        <authorList>
            <person name="Jex A.R."/>
            <person name="Nejsum P."/>
            <person name="Schwarz E.M."/>
            <person name="Hu L."/>
            <person name="Young N.D."/>
            <person name="Hall R.S."/>
            <person name="Korhonen P.K."/>
            <person name="Liao S."/>
            <person name="Thamsborg S."/>
            <person name="Xia J."/>
            <person name="Xu P."/>
            <person name="Wang S."/>
            <person name="Scheerlinck J.P."/>
            <person name="Hofmann A."/>
            <person name="Sternberg P.W."/>
            <person name="Wang J."/>
            <person name="Gasser R.B."/>
        </authorList>
    </citation>
    <scope>NUCLEOTIDE SEQUENCE [LARGE SCALE GENOMIC DNA]</scope>
    <source>
        <strain evidence="18">DCEP-RM93M</strain>
    </source>
</reference>
<dbReference type="Proteomes" id="UP000030764">
    <property type="component" value="Unassembled WGS sequence"/>
</dbReference>
<feature type="compositionally biased region" description="Basic and acidic residues" evidence="16">
    <location>
        <begin position="167"/>
        <end position="186"/>
    </location>
</feature>
<dbReference type="GO" id="GO:0008017">
    <property type="term" value="F:microtubule binding"/>
    <property type="evidence" value="ECO:0007669"/>
    <property type="project" value="InterPro"/>
</dbReference>
<keyword evidence="4 15" id="KW-0493">Microtubule</keyword>
<keyword evidence="12" id="KW-0131">Cell cycle</keyword>
<dbReference type="PROSITE" id="PS50067">
    <property type="entry name" value="KINESIN_MOTOR_2"/>
    <property type="match status" value="1"/>
</dbReference>
<keyword evidence="5 14" id="KW-0547">Nucleotide-binding</keyword>
<dbReference type="Gene3D" id="3.40.850.10">
    <property type="entry name" value="Kinesin motor domain"/>
    <property type="match status" value="1"/>
</dbReference>
<evidence type="ECO:0000256" key="9">
    <source>
        <dbReference type="ARBA" id="ARBA00023054"/>
    </source>
</evidence>
<dbReference type="GO" id="GO:0005828">
    <property type="term" value="C:kinetochore microtubule"/>
    <property type="evidence" value="ECO:0007669"/>
    <property type="project" value="UniProtKB-ARBA"/>
</dbReference>
<name>A0A085MGC0_9BILA</name>
<dbReference type="GO" id="GO:0000922">
    <property type="term" value="C:spindle pole"/>
    <property type="evidence" value="ECO:0007669"/>
    <property type="project" value="UniProtKB-SubCell"/>
</dbReference>
<evidence type="ECO:0000256" key="3">
    <source>
        <dbReference type="ARBA" id="ARBA00022618"/>
    </source>
</evidence>
<evidence type="ECO:0000256" key="5">
    <source>
        <dbReference type="ARBA" id="ARBA00022741"/>
    </source>
</evidence>
<comment type="subcellular location">
    <subcellularLocation>
        <location evidence="1">Cytoplasm</location>
        <location evidence="1">Cytoskeleton</location>
        <location evidence="1">Spindle pole</location>
    </subcellularLocation>
</comment>
<dbReference type="InterPro" id="IPR001752">
    <property type="entry name" value="Kinesin_motor_dom"/>
</dbReference>
<dbReference type="InterPro" id="IPR027417">
    <property type="entry name" value="P-loop_NTPase"/>
</dbReference>
<proteinExistence type="inferred from homology"/>
<keyword evidence="19" id="KW-1185">Reference proteome</keyword>
<gene>
    <name evidence="18" type="ORF">M513_02721</name>
</gene>
<feature type="region of interest" description="Disordered" evidence="16">
    <location>
        <begin position="671"/>
        <end position="702"/>
    </location>
</feature>
<dbReference type="GO" id="GO:0003777">
    <property type="term" value="F:microtubule motor activity"/>
    <property type="evidence" value="ECO:0007669"/>
    <property type="project" value="InterPro"/>
</dbReference>
<evidence type="ECO:0000256" key="7">
    <source>
        <dbReference type="ARBA" id="ARBA00022829"/>
    </source>
</evidence>
<dbReference type="CDD" id="cd01367">
    <property type="entry name" value="KISc_KIF2_like"/>
    <property type="match status" value="1"/>
</dbReference>
<evidence type="ECO:0000256" key="12">
    <source>
        <dbReference type="ARBA" id="ARBA00023306"/>
    </source>
</evidence>
<dbReference type="GO" id="GO:0007019">
    <property type="term" value="P:microtubule depolymerization"/>
    <property type="evidence" value="ECO:0007669"/>
    <property type="project" value="TreeGrafter"/>
</dbReference>
<keyword evidence="10 14" id="KW-0505">Motor protein</keyword>
<dbReference type="GO" id="GO:0051301">
    <property type="term" value="P:cell division"/>
    <property type="evidence" value="ECO:0007669"/>
    <property type="project" value="UniProtKB-KW"/>
</dbReference>
<evidence type="ECO:0000256" key="6">
    <source>
        <dbReference type="ARBA" id="ARBA00022776"/>
    </source>
</evidence>
<dbReference type="InterPro" id="IPR027640">
    <property type="entry name" value="Kinesin-like_fam"/>
</dbReference>
<dbReference type="InterPro" id="IPR054473">
    <property type="entry name" value="KIF2A-like_N"/>
</dbReference>
<evidence type="ECO:0000313" key="18">
    <source>
        <dbReference type="EMBL" id="KFD56266.1"/>
    </source>
</evidence>
<feature type="domain" description="Kinesin motor" evidence="17">
    <location>
        <begin position="222"/>
        <end position="553"/>
    </location>
</feature>
<dbReference type="InterPro" id="IPR036961">
    <property type="entry name" value="Kinesin_motor_dom_sf"/>
</dbReference>
<dbReference type="FunFam" id="3.40.850.10:FF:000012">
    <property type="entry name" value="Kinesin-like protein"/>
    <property type="match status" value="1"/>
</dbReference>
<dbReference type="EMBL" id="KL363194">
    <property type="protein sequence ID" value="KFD56266.1"/>
    <property type="molecule type" value="Genomic_DNA"/>
</dbReference>
<accession>A0A085MGC0</accession>
<evidence type="ECO:0000256" key="11">
    <source>
        <dbReference type="ARBA" id="ARBA00023212"/>
    </source>
</evidence>
<feature type="compositionally biased region" description="Basic and acidic residues" evidence="16">
    <location>
        <begin position="671"/>
        <end position="683"/>
    </location>
</feature>
<evidence type="ECO:0000256" key="2">
    <source>
        <dbReference type="ARBA" id="ARBA00022490"/>
    </source>
</evidence>
<evidence type="ECO:0000313" key="19">
    <source>
        <dbReference type="Proteomes" id="UP000030764"/>
    </source>
</evidence>
<keyword evidence="6" id="KW-0498">Mitosis</keyword>
<evidence type="ECO:0000256" key="16">
    <source>
        <dbReference type="SAM" id="MobiDB-lite"/>
    </source>
</evidence>
<protein>
    <recommendedName>
        <fullName evidence="15">Kinesin-like protein</fullName>
    </recommendedName>
</protein>
<evidence type="ECO:0000256" key="8">
    <source>
        <dbReference type="ARBA" id="ARBA00022840"/>
    </source>
</evidence>
<dbReference type="InterPro" id="IPR019821">
    <property type="entry name" value="Kinesin_motor_CS"/>
</dbReference>
<dbReference type="PROSITE" id="PS00411">
    <property type="entry name" value="KINESIN_MOTOR_1"/>
    <property type="match status" value="1"/>
</dbReference>
<feature type="binding site" evidence="14">
    <location>
        <begin position="312"/>
        <end position="319"/>
    </location>
    <ligand>
        <name>ATP</name>
        <dbReference type="ChEBI" id="CHEBI:30616"/>
    </ligand>
</feature>
<evidence type="ECO:0000256" key="14">
    <source>
        <dbReference type="PROSITE-ProRule" id="PRU00283"/>
    </source>
</evidence>
<keyword evidence="2" id="KW-0963">Cytoplasm</keyword>
<evidence type="ECO:0000256" key="4">
    <source>
        <dbReference type="ARBA" id="ARBA00022701"/>
    </source>
</evidence>
<comment type="similarity">
    <text evidence="13">Belongs to the TRAFAC class myosin-kinesin ATPase superfamily. Kinesin family. KIN-13 subfamily.</text>
</comment>
<dbReference type="AlphaFoldDB" id="A0A085MGC0"/>
<dbReference type="Pfam" id="PF22923">
    <property type="entry name" value="KIF2A-like_1st"/>
    <property type="match status" value="1"/>
</dbReference>
<sequence>MNDVLCGRAVKIQRSDGRVHKALISSVSEEEQSVSVEWFENGETKGKSVTFAHVLCFNPDICRIYKLPSSHPLYKMWQVINGTEAVNKNSEATPEEPDMTRASSMLFGQSTECSVAQGKPPFGELTATESNDHFSSESAIRSSRPSGVTRATRLTSIYDGSASCTFRDETQSRGQRKDQSKLDHTSLEQGNEANKFFMMIQEYRRKLDFRPLSLADTVRESGISVCVRKRPLNAKEMGRQEIDVITVPNQEHIILHQPQTKVDLTKYLENQTFRFDYAFDETSTNEMVYKFTAQPLVETIFNGGTATCFAYGQTGSGKTHTMGGHFAGKSQEVNCGIYAFTARDVFRLASSQYKHLQLSISCSFFEIYSGKVFDLLASKAKLRILEDSHGQVQVVGLKEVQVTNRNEVLALIRRGTEVRTSGQTSANSMSSRSHAIFQIILRKKPNDKAYGRFSLIDLAGNERGADTMAADRQTRMESAEINRSLLALKECIRALGRKNAHLPFRASKLTLVLRDSFVGVNARTCMIAMVSPGSASCEHSLNTLRYADRVKELVTEDPTQITKNDALEVISEEDSLSYNDLAHIQSQNENEIDKDFLSMHMAVERLQLAEEKLTEEHRRACKLLMEWLPTFESMYEASQTVDCDTEVYATNVLNHILPLRDQLSTLEETWESFRRRPQGEERKKVKRRKKKNRIEAPSPTLLMGKPRRHYGRFRGKIKTAKPREEREHVQWALLIRGFDSTRVKELVTEDPTQITKNDALDVISEEDSLSYNDLAHMQSQNENEIDKDFLSMHMAVERLQLAEEKLTEEHRRACKLLMEWLPTFESMYEASQTVDCDTEVYATNVLNHILPLRDQLSTLEEMARKCLEQINEERKTAQQVRSQR</sequence>
<evidence type="ECO:0000259" key="17">
    <source>
        <dbReference type="PROSITE" id="PS50067"/>
    </source>
</evidence>
<dbReference type="PANTHER" id="PTHR47971">
    <property type="entry name" value="KINESIN-RELATED PROTEIN 6"/>
    <property type="match status" value="1"/>
</dbReference>
<dbReference type="GO" id="GO:0005524">
    <property type="term" value="F:ATP binding"/>
    <property type="evidence" value="ECO:0007669"/>
    <property type="project" value="UniProtKB-UniRule"/>
</dbReference>
<dbReference type="SUPFAM" id="SSF52540">
    <property type="entry name" value="P-loop containing nucleoside triphosphate hydrolases"/>
    <property type="match status" value="1"/>
</dbReference>
<evidence type="ECO:0000256" key="1">
    <source>
        <dbReference type="ARBA" id="ARBA00004647"/>
    </source>
</evidence>
<evidence type="ECO:0000256" key="10">
    <source>
        <dbReference type="ARBA" id="ARBA00023175"/>
    </source>
</evidence>
<dbReference type="SMART" id="SM00129">
    <property type="entry name" value="KISc"/>
    <property type="match status" value="1"/>
</dbReference>
<keyword evidence="8 14" id="KW-0067">ATP-binding</keyword>
<dbReference type="GO" id="GO:0007059">
    <property type="term" value="P:chromosome segregation"/>
    <property type="evidence" value="ECO:0007669"/>
    <property type="project" value="UniProtKB-KW"/>
</dbReference>